<name>A0A2S4KP26_9HYPO</name>
<evidence type="ECO:0000313" key="3">
    <source>
        <dbReference type="EMBL" id="POR31945.1"/>
    </source>
</evidence>
<keyword evidence="4" id="KW-1185">Reference proteome</keyword>
<dbReference type="OrthoDB" id="5318346at2759"/>
<dbReference type="EMBL" id="PKSG01000940">
    <property type="protein sequence ID" value="POR31945.1"/>
    <property type="molecule type" value="Genomic_DNA"/>
</dbReference>
<feature type="domain" description="SRR1-like" evidence="2">
    <location>
        <begin position="87"/>
        <end position="255"/>
    </location>
</feature>
<sequence>MTPPSSASVPKHHDITGVEDEWTFVRPKKPRRNNPPRPSQTPSPATSRPPARTAPPRSVSDIAAEYRALRSAWESSPACRAVRALVAAHAAAAPVTQAVCLGIGTFDPADGGWEARRRTYLQLIAFLVMVDELDKKTGGSKLPCFFQEPAFTASDASFIASLGHRVVDSPAGCERVDRSTLLFGVHLYRPVYALALKNGLPAVFVGTGWDVWDHVSLADDARDLAGLEVMEQTYEKAAFPQDALGTAFSSTSVYWRPAASEQALPGSSREAAADTQDDLADNLASVSIT</sequence>
<dbReference type="Pfam" id="PF07985">
    <property type="entry name" value="SRR1"/>
    <property type="match status" value="1"/>
</dbReference>
<dbReference type="PANTHER" id="PTHR42080:SF1">
    <property type="entry name" value="SRR1-LIKE DOMAIN-CONTAINING PROTEIN"/>
    <property type="match status" value="1"/>
</dbReference>
<dbReference type="InterPro" id="IPR012942">
    <property type="entry name" value="SRR1-like"/>
</dbReference>
<dbReference type="PANTHER" id="PTHR42080">
    <property type="entry name" value="SRR1 DOMAIN-CONTAINING PROTEIN"/>
    <property type="match status" value="1"/>
</dbReference>
<comment type="caution">
    <text evidence="3">The sequence shown here is derived from an EMBL/GenBank/DDBJ whole genome shotgun (WGS) entry which is preliminary data.</text>
</comment>
<feature type="region of interest" description="Disordered" evidence="1">
    <location>
        <begin position="1"/>
        <end position="59"/>
    </location>
</feature>
<protein>
    <recommendedName>
        <fullName evidence="2">SRR1-like domain-containing protein</fullName>
    </recommendedName>
</protein>
<accession>A0A2S4KP26</accession>
<dbReference type="Proteomes" id="UP000237481">
    <property type="component" value="Unassembled WGS sequence"/>
</dbReference>
<feature type="compositionally biased region" description="Low complexity" evidence="1">
    <location>
        <begin position="42"/>
        <end position="57"/>
    </location>
</feature>
<proteinExistence type="predicted"/>
<evidence type="ECO:0000259" key="2">
    <source>
        <dbReference type="Pfam" id="PF07985"/>
    </source>
</evidence>
<gene>
    <name evidence="3" type="ORF">TPAR_07853</name>
</gene>
<evidence type="ECO:0000256" key="1">
    <source>
        <dbReference type="SAM" id="MobiDB-lite"/>
    </source>
</evidence>
<evidence type="ECO:0000313" key="4">
    <source>
        <dbReference type="Proteomes" id="UP000237481"/>
    </source>
</evidence>
<dbReference type="AlphaFoldDB" id="A0A2S4KP26"/>
<reference evidence="3 4" key="1">
    <citation type="submission" date="2018-01" db="EMBL/GenBank/DDBJ databases">
        <title>Harnessing the power of phylogenomics to disentangle the directionality and signatures of interkingdom host jumping in the parasitic fungal genus Tolypocladium.</title>
        <authorList>
            <person name="Quandt C.A."/>
            <person name="Patterson W."/>
            <person name="Spatafora J.W."/>
        </authorList>
    </citation>
    <scope>NUCLEOTIDE SEQUENCE [LARGE SCALE GENOMIC DNA]</scope>
    <source>
        <strain evidence="3 4">NRBC 100945</strain>
    </source>
</reference>
<organism evidence="3 4">
    <name type="scientific">Tolypocladium paradoxum</name>
    <dbReference type="NCBI Taxonomy" id="94208"/>
    <lineage>
        <taxon>Eukaryota</taxon>
        <taxon>Fungi</taxon>
        <taxon>Dikarya</taxon>
        <taxon>Ascomycota</taxon>
        <taxon>Pezizomycotina</taxon>
        <taxon>Sordariomycetes</taxon>
        <taxon>Hypocreomycetidae</taxon>
        <taxon>Hypocreales</taxon>
        <taxon>Ophiocordycipitaceae</taxon>
        <taxon>Tolypocladium</taxon>
    </lineage>
</organism>